<evidence type="ECO:0000313" key="3">
    <source>
        <dbReference type="Proteomes" id="UP000335636"/>
    </source>
</evidence>
<dbReference type="AlphaFoldDB" id="A0A5E4DB65"/>
<dbReference type="SUPFAM" id="SSF57667">
    <property type="entry name" value="beta-beta-alpha zinc fingers"/>
    <property type="match status" value="1"/>
</dbReference>
<organism evidence="2 3">
    <name type="scientific">Marmota monax</name>
    <name type="common">Woodchuck</name>
    <dbReference type="NCBI Taxonomy" id="9995"/>
    <lineage>
        <taxon>Eukaryota</taxon>
        <taxon>Metazoa</taxon>
        <taxon>Chordata</taxon>
        <taxon>Craniata</taxon>
        <taxon>Vertebrata</taxon>
        <taxon>Euteleostomi</taxon>
        <taxon>Mammalia</taxon>
        <taxon>Eutheria</taxon>
        <taxon>Euarchontoglires</taxon>
        <taxon>Glires</taxon>
        <taxon>Rodentia</taxon>
        <taxon>Sciuromorpha</taxon>
        <taxon>Sciuridae</taxon>
        <taxon>Xerinae</taxon>
        <taxon>Marmotini</taxon>
        <taxon>Marmota</taxon>
    </lineage>
</organism>
<dbReference type="Proteomes" id="UP000335636">
    <property type="component" value="Unassembled WGS sequence"/>
</dbReference>
<proteinExistence type="predicted"/>
<feature type="compositionally biased region" description="Low complexity" evidence="1">
    <location>
        <begin position="62"/>
        <end position="79"/>
    </location>
</feature>
<protein>
    <recommendedName>
        <fullName evidence="4">C2H2-type domain-containing protein</fullName>
    </recommendedName>
</protein>
<sequence>PGSTTVLVELTPDIHICGICKQQFNNLDAFVAHKQSGCQLTSTTGTAPGTVQFVSEETVPATQTQTTTRTITSETQTIT</sequence>
<evidence type="ECO:0000256" key="1">
    <source>
        <dbReference type="SAM" id="MobiDB-lite"/>
    </source>
</evidence>
<dbReference type="InterPro" id="IPR036236">
    <property type="entry name" value="Znf_C2H2_sf"/>
</dbReference>
<accession>A0A5E4DB65</accession>
<feature type="region of interest" description="Disordered" evidence="1">
    <location>
        <begin position="58"/>
        <end position="79"/>
    </location>
</feature>
<reference evidence="2" key="1">
    <citation type="submission" date="2019-04" db="EMBL/GenBank/DDBJ databases">
        <authorList>
            <person name="Alioto T."/>
            <person name="Alioto T."/>
        </authorList>
    </citation>
    <scope>NUCLEOTIDE SEQUENCE [LARGE SCALE GENOMIC DNA]</scope>
</reference>
<keyword evidence="3" id="KW-1185">Reference proteome</keyword>
<evidence type="ECO:0008006" key="4">
    <source>
        <dbReference type="Google" id="ProtNLM"/>
    </source>
</evidence>
<dbReference type="EMBL" id="CABDUW010008865">
    <property type="protein sequence ID" value="VTJ91497.1"/>
    <property type="molecule type" value="Genomic_DNA"/>
</dbReference>
<feature type="non-terminal residue" evidence="2">
    <location>
        <position position="79"/>
    </location>
</feature>
<comment type="caution">
    <text evidence="2">The sequence shown here is derived from an EMBL/GenBank/DDBJ whole genome shotgun (WGS) entry which is preliminary data.</text>
</comment>
<gene>
    <name evidence="2" type="ORF">MONAX_5E023909</name>
</gene>
<feature type="non-terminal residue" evidence="2">
    <location>
        <position position="1"/>
    </location>
</feature>
<name>A0A5E4DB65_MARMO</name>
<evidence type="ECO:0000313" key="2">
    <source>
        <dbReference type="EMBL" id="VTJ91497.1"/>
    </source>
</evidence>